<evidence type="ECO:0000256" key="1">
    <source>
        <dbReference type="ARBA" id="ARBA00023242"/>
    </source>
</evidence>
<keyword evidence="1" id="KW-0539">Nucleus</keyword>
<evidence type="ECO:0000313" key="4">
    <source>
        <dbReference type="EMBL" id="KAF2748117.1"/>
    </source>
</evidence>
<proteinExistence type="predicted"/>
<gene>
    <name evidence="4" type="ORF">M011DRAFT_458021</name>
</gene>
<feature type="domain" description="Zn(2)-C6 fungal-type" evidence="3">
    <location>
        <begin position="73"/>
        <end position="103"/>
    </location>
</feature>
<dbReference type="PROSITE" id="PS50048">
    <property type="entry name" value="ZN2_CY6_FUNGAL_2"/>
    <property type="match status" value="1"/>
</dbReference>
<dbReference type="EMBL" id="MU006570">
    <property type="protein sequence ID" value="KAF2748117.1"/>
    <property type="molecule type" value="Genomic_DNA"/>
</dbReference>
<dbReference type="GO" id="GO:0001228">
    <property type="term" value="F:DNA-binding transcription activator activity, RNA polymerase II-specific"/>
    <property type="evidence" value="ECO:0007669"/>
    <property type="project" value="TreeGrafter"/>
</dbReference>
<reference evidence="4" key="1">
    <citation type="journal article" date="2020" name="Stud. Mycol.">
        <title>101 Dothideomycetes genomes: a test case for predicting lifestyles and emergence of pathogens.</title>
        <authorList>
            <person name="Haridas S."/>
            <person name="Albert R."/>
            <person name="Binder M."/>
            <person name="Bloem J."/>
            <person name="Labutti K."/>
            <person name="Salamov A."/>
            <person name="Andreopoulos B."/>
            <person name="Baker S."/>
            <person name="Barry K."/>
            <person name="Bills G."/>
            <person name="Bluhm B."/>
            <person name="Cannon C."/>
            <person name="Castanera R."/>
            <person name="Culley D."/>
            <person name="Daum C."/>
            <person name="Ezra D."/>
            <person name="Gonzalez J."/>
            <person name="Henrissat B."/>
            <person name="Kuo A."/>
            <person name="Liang C."/>
            <person name="Lipzen A."/>
            <person name="Lutzoni F."/>
            <person name="Magnuson J."/>
            <person name="Mondo S."/>
            <person name="Nolan M."/>
            <person name="Ohm R."/>
            <person name="Pangilinan J."/>
            <person name="Park H.-J."/>
            <person name="Ramirez L."/>
            <person name="Alfaro M."/>
            <person name="Sun H."/>
            <person name="Tritt A."/>
            <person name="Yoshinaga Y."/>
            <person name="Zwiers L.-H."/>
            <person name="Turgeon B."/>
            <person name="Goodwin S."/>
            <person name="Spatafora J."/>
            <person name="Crous P."/>
            <person name="Grigoriev I."/>
        </authorList>
    </citation>
    <scope>NUCLEOTIDE SEQUENCE</scope>
    <source>
        <strain evidence="4">CBS 119925</strain>
    </source>
</reference>
<dbReference type="Gene3D" id="4.10.240.10">
    <property type="entry name" value="Zn(2)-C6 fungal-type DNA-binding domain"/>
    <property type="match status" value="1"/>
</dbReference>
<dbReference type="InterPro" id="IPR053157">
    <property type="entry name" value="Sterol_Uptake_Regulator"/>
</dbReference>
<dbReference type="CDD" id="cd00067">
    <property type="entry name" value="GAL4"/>
    <property type="match status" value="1"/>
</dbReference>
<dbReference type="OrthoDB" id="5350673at2759"/>
<dbReference type="AlphaFoldDB" id="A0A6A6VG88"/>
<organism evidence="4 5">
    <name type="scientific">Sporormia fimetaria CBS 119925</name>
    <dbReference type="NCBI Taxonomy" id="1340428"/>
    <lineage>
        <taxon>Eukaryota</taxon>
        <taxon>Fungi</taxon>
        <taxon>Dikarya</taxon>
        <taxon>Ascomycota</taxon>
        <taxon>Pezizomycotina</taxon>
        <taxon>Dothideomycetes</taxon>
        <taxon>Pleosporomycetidae</taxon>
        <taxon>Pleosporales</taxon>
        <taxon>Sporormiaceae</taxon>
        <taxon>Sporormia</taxon>
    </lineage>
</organism>
<evidence type="ECO:0000259" key="3">
    <source>
        <dbReference type="PROSITE" id="PS50048"/>
    </source>
</evidence>
<protein>
    <recommendedName>
        <fullName evidence="3">Zn(2)-C6 fungal-type domain-containing protein</fullName>
    </recommendedName>
</protein>
<dbReference type="SMART" id="SM00066">
    <property type="entry name" value="GAL4"/>
    <property type="match status" value="1"/>
</dbReference>
<name>A0A6A6VG88_9PLEO</name>
<dbReference type="InterPro" id="IPR036864">
    <property type="entry name" value="Zn2-C6_fun-type_DNA-bd_sf"/>
</dbReference>
<feature type="region of interest" description="Disordered" evidence="2">
    <location>
        <begin position="143"/>
        <end position="180"/>
    </location>
</feature>
<evidence type="ECO:0000256" key="2">
    <source>
        <dbReference type="SAM" id="MobiDB-lite"/>
    </source>
</evidence>
<dbReference type="PANTHER" id="PTHR47784:SF5">
    <property type="entry name" value="STEROL UPTAKE CONTROL PROTEIN 2"/>
    <property type="match status" value="1"/>
</dbReference>
<dbReference type="InterPro" id="IPR001138">
    <property type="entry name" value="Zn2Cys6_DnaBD"/>
</dbReference>
<dbReference type="PROSITE" id="PS00463">
    <property type="entry name" value="ZN2_CY6_FUNGAL_1"/>
    <property type="match status" value="1"/>
</dbReference>
<keyword evidence="5" id="KW-1185">Reference proteome</keyword>
<dbReference type="PANTHER" id="PTHR47784">
    <property type="entry name" value="STEROL UPTAKE CONTROL PROTEIN 2"/>
    <property type="match status" value="1"/>
</dbReference>
<evidence type="ECO:0000313" key="5">
    <source>
        <dbReference type="Proteomes" id="UP000799440"/>
    </source>
</evidence>
<dbReference type="Pfam" id="PF00172">
    <property type="entry name" value="Zn_clus"/>
    <property type="match status" value="1"/>
</dbReference>
<dbReference type="SUPFAM" id="SSF57701">
    <property type="entry name" value="Zn2/Cys6 DNA-binding domain"/>
    <property type="match status" value="1"/>
</dbReference>
<accession>A0A6A6VG88</accession>
<dbReference type="GO" id="GO:0008270">
    <property type="term" value="F:zinc ion binding"/>
    <property type="evidence" value="ECO:0007669"/>
    <property type="project" value="InterPro"/>
</dbReference>
<dbReference type="Proteomes" id="UP000799440">
    <property type="component" value="Unassembled WGS sequence"/>
</dbReference>
<sequence length="541" mass="60906">MIRLYRGTRHHVPEECQIRRKPAGGAGARGIFVFRETLTGDYLGSWVVTRSFDVTAAAMASSRRAPHNKTRFGCSGCKKRRIKCDGQQPVCVNCSKKGIECSFLQLAPFSRLASTPSQTTTQCEPGRQPPSYKVEVFRSDTWTGPKPTEGDWTSQYGTPLSSSSSVLGTPDEDRAESDNWDQFRGTLEPYQKALLERYLESTYRTLGTDVDEHVVWRNTVPEMAARHKYLVYGMLSVAALDIARLPEQEAERESLCTRAADLMNRAISLFRAELNNINKQNAAALFAHSTLTAVYFFRTSVLDMEEARAAAPADCSNPPMHIIDSIISSFVRAVWGLRGALTVLKPGWNWVVEGEVSSLCVRDWWPRNRIPKTERAKEEDRRLAALEQLWKNPHRQNEPHADCLSQALNDLRDNFILVSLLTDDMTEWPRMKAQVPYSVDDTTVGMLRDRAALFVWAIRINKTFIALCHQKDPDVLVLIAHYAILLGRIRNVWWMQGLGQNTVWAVAMALGPEKRQLIEWPAQALGIELDGSPSLTAKAEA</sequence>
<feature type="compositionally biased region" description="Polar residues" evidence="2">
    <location>
        <begin position="151"/>
        <end position="167"/>
    </location>
</feature>